<dbReference type="AlphaFoldDB" id="A0A9N8KLT6"/>
<keyword evidence="1" id="KW-0539">Nucleus</keyword>
<dbReference type="Gene3D" id="4.10.240.10">
    <property type="entry name" value="Zn(2)-C6 fungal-type DNA-binding domain"/>
    <property type="match status" value="1"/>
</dbReference>
<dbReference type="InterPro" id="IPR036864">
    <property type="entry name" value="Zn2-C6_fun-type_DNA-bd_sf"/>
</dbReference>
<dbReference type="SMART" id="SM00066">
    <property type="entry name" value="GAL4"/>
    <property type="match status" value="1"/>
</dbReference>
<feature type="region of interest" description="Disordered" evidence="3">
    <location>
        <begin position="119"/>
        <end position="144"/>
    </location>
</feature>
<sequence>MNQEEPSVTPSSDSYHPNAALIQMVDPTGESTSSPSRSSGPSSALPKKRAPLASVACQDCRRRKTKPACSNCTKRGVPACTYDLEPNQSRVAAYKQKIEQQITSIKKLEEEIEVLKKSPLHTGGATRTPVPELASTSHNNSSGGVPMRLLLNPAPEPGGLSSGFSSSNALGQYNPASLPTIQMVDREAELLRYQRNLESEMRKLQDENRTLRTLISLLNSIDDRAMAQQMAKEIHTHGVTDDLLSMAQHLVATQVWRTMLPNLQNQAKSQPQRPPGRAAENPWSIP</sequence>
<dbReference type="OrthoDB" id="10261408at2759"/>
<dbReference type="EMBL" id="CAINUL010000017">
    <property type="protein sequence ID" value="CAD0114429.1"/>
    <property type="molecule type" value="Genomic_DNA"/>
</dbReference>
<protein>
    <recommendedName>
        <fullName evidence="4">Zn(2)-C6 fungal-type domain-containing protein</fullName>
    </recommendedName>
</protein>
<dbReference type="GO" id="GO:0000981">
    <property type="term" value="F:DNA-binding transcription factor activity, RNA polymerase II-specific"/>
    <property type="evidence" value="ECO:0007669"/>
    <property type="project" value="InterPro"/>
</dbReference>
<dbReference type="InterPro" id="IPR001138">
    <property type="entry name" value="Zn2Cys6_DnaBD"/>
</dbReference>
<feature type="non-terminal residue" evidence="5">
    <location>
        <position position="286"/>
    </location>
</feature>
<feature type="compositionally biased region" description="Polar residues" evidence="3">
    <location>
        <begin position="1"/>
        <end position="15"/>
    </location>
</feature>
<feature type="domain" description="Zn(2)-C6 fungal-type" evidence="4">
    <location>
        <begin position="51"/>
        <end position="91"/>
    </location>
</feature>
<evidence type="ECO:0000256" key="2">
    <source>
        <dbReference type="SAM" id="Coils"/>
    </source>
</evidence>
<keyword evidence="2" id="KW-0175">Coiled coil</keyword>
<accession>A0A9N8KLT6</accession>
<name>A0A9N8KLT6_9PEZI</name>
<feature type="coiled-coil region" evidence="2">
    <location>
        <begin position="91"/>
        <end position="118"/>
    </location>
</feature>
<organism evidence="5 6">
    <name type="scientific">Aureobasidium uvarum</name>
    <dbReference type="NCBI Taxonomy" id="2773716"/>
    <lineage>
        <taxon>Eukaryota</taxon>
        <taxon>Fungi</taxon>
        <taxon>Dikarya</taxon>
        <taxon>Ascomycota</taxon>
        <taxon>Pezizomycotina</taxon>
        <taxon>Dothideomycetes</taxon>
        <taxon>Dothideomycetidae</taxon>
        <taxon>Dothideales</taxon>
        <taxon>Saccotheciaceae</taxon>
        <taxon>Aureobasidium</taxon>
    </lineage>
</organism>
<evidence type="ECO:0000313" key="6">
    <source>
        <dbReference type="Proteomes" id="UP000745764"/>
    </source>
</evidence>
<evidence type="ECO:0000313" key="5">
    <source>
        <dbReference type="EMBL" id="CAD0114429.1"/>
    </source>
</evidence>
<proteinExistence type="predicted"/>
<feature type="compositionally biased region" description="Low complexity" evidence="3">
    <location>
        <begin position="27"/>
        <end position="43"/>
    </location>
</feature>
<keyword evidence="6" id="KW-1185">Reference proteome</keyword>
<evidence type="ECO:0000256" key="3">
    <source>
        <dbReference type="SAM" id="MobiDB-lite"/>
    </source>
</evidence>
<feature type="coiled-coil region" evidence="2">
    <location>
        <begin position="187"/>
        <end position="214"/>
    </location>
</feature>
<comment type="caution">
    <text evidence="5">The sequence shown here is derived from an EMBL/GenBank/DDBJ whole genome shotgun (WGS) entry which is preliminary data.</text>
</comment>
<feature type="compositionally biased region" description="Polar residues" evidence="3">
    <location>
        <begin position="134"/>
        <end position="143"/>
    </location>
</feature>
<dbReference type="GO" id="GO:0008270">
    <property type="term" value="F:zinc ion binding"/>
    <property type="evidence" value="ECO:0007669"/>
    <property type="project" value="InterPro"/>
</dbReference>
<dbReference type="Proteomes" id="UP000745764">
    <property type="component" value="Unassembled WGS sequence"/>
</dbReference>
<dbReference type="SUPFAM" id="SSF57701">
    <property type="entry name" value="Zn2/Cys6 DNA-binding domain"/>
    <property type="match status" value="1"/>
</dbReference>
<dbReference type="CDD" id="cd00067">
    <property type="entry name" value="GAL4"/>
    <property type="match status" value="1"/>
</dbReference>
<gene>
    <name evidence="5" type="ORF">AWRI4620_LOCUS8684</name>
</gene>
<evidence type="ECO:0000256" key="1">
    <source>
        <dbReference type="ARBA" id="ARBA00023242"/>
    </source>
</evidence>
<reference evidence="5" key="1">
    <citation type="submission" date="2020-06" db="EMBL/GenBank/DDBJ databases">
        <authorList>
            <person name="Onetto C."/>
        </authorList>
    </citation>
    <scope>NUCLEOTIDE SEQUENCE</scope>
</reference>
<evidence type="ECO:0000259" key="4">
    <source>
        <dbReference type="SMART" id="SM00066"/>
    </source>
</evidence>
<feature type="region of interest" description="Disordered" evidence="3">
    <location>
        <begin position="1"/>
        <end position="54"/>
    </location>
</feature>
<feature type="region of interest" description="Disordered" evidence="3">
    <location>
        <begin position="265"/>
        <end position="286"/>
    </location>
</feature>